<dbReference type="GO" id="GO:0016874">
    <property type="term" value="F:ligase activity"/>
    <property type="evidence" value="ECO:0007669"/>
    <property type="project" value="UniProtKB-KW"/>
</dbReference>
<organism evidence="1 2">
    <name type="scientific">Clarias magur</name>
    <name type="common">Asian catfish</name>
    <name type="synonym">Macropteronotus magur</name>
    <dbReference type="NCBI Taxonomy" id="1594786"/>
    <lineage>
        <taxon>Eukaryota</taxon>
        <taxon>Metazoa</taxon>
        <taxon>Chordata</taxon>
        <taxon>Craniata</taxon>
        <taxon>Vertebrata</taxon>
        <taxon>Euteleostomi</taxon>
        <taxon>Actinopterygii</taxon>
        <taxon>Neopterygii</taxon>
        <taxon>Teleostei</taxon>
        <taxon>Ostariophysi</taxon>
        <taxon>Siluriformes</taxon>
        <taxon>Clariidae</taxon>
        <taxon>Clarias</taxon>
    </lineage>
</organism>
<accession>A0A8J4X182</accession>
<comment type="caution">
    <text evidence="1">The sequence shown here is derived from an EMBL/GenBank/DDBJ whole genome shotgun (WGS) entry which is preliminary data.</text>
</comment>
<keyword evidence="1" id="KW-0436">Ligase</keyword>
<dbReference type="Proteomes" id="UP000727407">
    <property type="component" value="Unassembled WGS sequence"/>
</dbReference>
<protein>
    <submittedName>
        <fullName evidence="1">Threonine--tRNA ligase</fullName>
    </submittedName>
</protein>
<evidence type="ECO:0000313" key="1">
    <source>
        <dbReference type="EMBL" id="KAF5889968.1"/>
    </source>
</evidence>
<evidence type="ECO:0000313" key="2">
    <source>
        <dbReference type="Proteomes" id="UP000727407"/>
    </source>
</evidence>
<reference evidence="1" key="1">
    <citation type="submission" date="2020-07" db="EMBL/GenBank/DDBJ databases">
        <title>Clarias magur genome sequencing, assembly and annotation.</title>
        <authorList>
            <person name="Kushwaha B."/>
            <person name="Kumar R."/>
            <person name="Das P."/>
            <person name="Joshi C.G."/>
            <person name="Kumar D."/>
            <person name="Nagpure N.S."/>
            <person name="Pandey M."/>
            <person name="Agarwal S."/>
            <person name="Srivastava S."/>
            <person name="Singh M."/>
            <person name="Sahoo L."/>
            <person name="Jayasankar P."/>
            <person name="Meher P.K."/>
            <person name="Koringa P.G."/>
            <person name="Iquebal M.A."/>
            <person name="Das S.P."/>
            <person name="Bit A."/>
            <person name="Patnaik S."/>
            <person name="Patel N."/>
            <person name="Shah T.M."/>
            <person name="Hinsu A."/>
            <person name="Jena J.K."/>
        </authorList>
    </citation>
    <scope>NUCLEOTIDE SEQUENCE</scope>
    <source>
        <strain evidence="1">CIFAMagur01</strain>
        <tissue evidence="1">Testis</tissue>
    </source>
</reference>
<sequence>RSDEPESRSSPLRPGSHHVHALAVQTCCPKTRITLLQCRIRVLRALNTQGGWRWD</sequence>
<feature type="non-terminal residue" evidence="1">
    <location>
        <position position="1"/>
    </location>
</feature>
<feature type="non-terminal residue" evidence="1">
    <location>
        <position position="55"/>
    </location>
</feature>
<dbReference type="EMBL" id="QNUK01000744">
    <property type="protein sequence ID" value="KAF5889968.1"/>
    <property type="molecule type" value="Genomic_DNA"/>
</dbReference>
<dbReference type="AlphaFoldDB" id="A0A8J4X182"/>
<gene>
    <name evidence="1" type="primary">thrS</name>
    <name evidence="1" type="ORF">DAT39_020336</name>
</gene>
<proteinExistence type="predicted"/>
<keyword evidence="2" id="KW-1185">Reference proteome</keyword>
<name>A0A8J4X182_CLAMG</name>